<gene>
    <name evidence="1" type="ORF">A2W58_03690</name>
</gene>
<accession>A0A1G2T7E4</accession>
<dbReference type="EMBL" id="MHVL01000031">
    <property type="protein sequence ID" value="OHA92948.1"/>
    <property type="molecule type" value="Genomic_DNA"/>
</dbReference>
<evidence type="ECO:0000313" key="2">
    <source>
        <dbReference type="Proteomes" id="UP000179264"/>
    </source>
</evidence>
<name>A0A1G2T7E4_9BACT</name>
<proteinExistence type="predicted"/>
<reference evidence="1 2" key="1">
    <citation type="journal article" date="2016" name="Nat. Commun.">
        <title>Thousands of microbial genomes shed light on interconnected biogeochemical processes in an aquifer system.</title>
        <authorList>
            <person name="Anantharaman K."/>
            <person name="Brown C.T."/>
            <person name="Hug L.A."/>
            <person name="Sharon I."/>
            <person name="Castelle C.J."/>
            <person name="Probst A.J."/>
            <person name="Thomas B.C."/>
            <person name="Singh A."/>
            <person name="Wilkins M.J."/>
            <person name="Karaoz U."/>
            <person name="Brodie E.L."/>
            <person name="Williams K.H."/>
            <person name="Hubbard S.S."/>
            <person name="Banfield J.F."/>
        </authorList>
    </citation>
    <scope>NUCLEOTIDE SEQUENCE [LARGE SCALE GENOMIC DNA]</scope>
</reference>
<comment type="caution">
    <text evidence="1">The sequence shown here is derived from an EMBL/GenBank/DDBJ whole genome shotgun (WGS) entry which is preliminary data.</text>
</comment>
<protein>
    <submittedName>
        <fullName evidence="1">Uncharacterized protein</fullName>
    </submittedName>
</protein>
<dbReference type="Proteomes" id="UP000179264">
    <property type="component" value="Unassembled WGS sequence"/>
</dbReference>
<evidence type="ECO:0000313" key="1">
    <source>
        <dbReference type="EMBL" id="OHA92948.1"/>
    </source>
</evidence>
<dbReference type="AlphaFoldDB" id="A0A1G2T7E4"/>
<organism evidence="1 2">
    <name type="scientific">Candidatus Zambryskibacteria bacterium RIFCSPHIGHO2_02_38_10.5</name>
    <dbReference type="NCBI Taxonomy" id="1802742"/>
    <lineage>
        <taxon>Bacteria</taxon>
        <taxon>Candidatus Zambryskiibacteriota</taxon>
    </lineage>
</organism>
<sequence>MWNDLFRHWIKDMKGHCDAGMKLPEGVSAEVIFGKKKKLLLTVNEFDGSKEFESQKRKFTRHVEEFADCYNLSAQLKEERTHS</sequence>